<organism evidence="1 2">
    <name type="scientific">Frateuria aurantia (strain ATCC 33424 / DSM 6220 / KCTC 2777 / LMG 1558 / NBRC 3245 / NCIMB 13370)</name>
    <name type="common">Acetobacter aurantius</name>
    <dbReference type="NCBI Taxonomy" id="767434"/>
    <lineage>
        <taxon>Bacteria</taxon>
        <taxon>Pseudomonadati</taxon>
        <taxon>Pseudomonadota</taxon>
        <taxon>Gammaproteobacteria</taxon>
        <taxon>Lysobacterales</taxon>
        <taxon>Rhodanobacteraceae</taxon>
        <taxon>Frateuria</taxon>
    </lineage>
</organism>
<dbReference type="EMBL" id="CP003350">
    <property type="protein sequence ID" value="AFC85751.1"/>
    <property type="molecule type" value="Genomic_DNA"/>
</dbReference>
<dbReference type="KEGG" id="fau:Fraau_1311"/>
<dbReference type="AlphaFoldDB" id="H8L536"/>
<evidence type="ECO:0000313" key="1">
    <source>
        <dbReference type="EMBL" id="AFC85751.1"/>
    </source>
</evidence>
<sequence>MIALSQYPKVNGGAICWLRGVRPDMFYLFSQLSRNGS</sequence>
<dbReference type="Proteomes" id="UP000005234">
    <property type="component" value="Chromosome"/>
</dbReference>
<name>H8L536_FRAAD</name>
<accession>H8L536</accession>
<dbReference type="HOGENOM" id="CLU_3343963_0_0_6"/>
<keyword evidence="2" id="KW-1185">Reference proteome</keyword>
<protein>
    <submittedName>
        <fullName evidence="1">Uncharacterized protein</fullName>
    </submittedName>
</protein>
<reference evidence="1" key="1">
    <citation type="submission" date="2012-02" db="EMBL/GenBank/DDBJ databases">
        <title>The complete genome of Frateuria aurantia DSM 6220.</title>
        <authorList>
            <consortium name="US DOE Joint Genome Institute (JGI-PGF)"/>
            <person name="Lucas S."/>
            <person name="Copeland A."/>
            <person name="Lapidus A."/>
            <person name="Glavina del Rio T."/>
            <person name="Dalin E."/>
            <person name="Tice H."/>
            <person name="Bruce D."/>
            <person name="Goodwin L."/>
            <person name="Pitluck S."/>
            <person name="Peters L."/>
            <person name="Ovchinnikova G."/>
            <person name="Teshima H."/>
            <person name="Kyrpides N."/>
            <person name="Mavromatis K."/>
            <person name="Ivanova N."/>
            <person name="Brettin T."/>
            <person name="Detter J.C."/>
            <person name="Han C."/>
            <person name="Larimer F."/>
            <person name="Land M."/>
            <person name="Hauser L."/>
            <person name="Markowitz V."/>
            <person name="Cheng J.-F."/>
            <person name="Hugenholtz P."/>
            <person name="Woyke T."/>
            <person name="Wu D."/>
            <person name="Brambilla E."/>
            <person name="Klenk H.-P."/>
            <person name="Eisen J.A."/>
        </authorList>
    </citation>
    <scope>NUCLEOTIDE SEQUENCE</scope>
    <source>
        <strain evidence="1">DSM 6220</strain>
    </source>
</reference>
<proteinExistence type="predicted"/>
<evidence type="ECO:0000313" key="2">
    <source>
        <dbReference type="Proteomes" id="UP000005234"/>
    </source>
</evidence>
<gene>
    <name evidence="1" type="ordered locus">Fraau_1311</name>
</gene>